<evidence type="ECO:0000256" key="3">
    <source>
        <dbReference type="ARBA" id="ARBA00022729"/>
    </source>
</evidence>
<feature type="domain" description="Spike glycoprotein fusion" evidence="10">
    <location>
        <begin position="72"/>
        <end position="171"/>
    </location>
</feature>
<evidence type="ECO:0000256" key="4">
    <source>
        <dbReference type="ARBA" id="ARBA00022844"/>
    </source>
</evidence>
<keyword evidence="2 9" id="KW-0812">Transmembrane</keyword>
<dbReference type="GO" id="GO:0055036">
    <property type="term" value="C:virion membrane"/>
    <property type="evidence" value="ECO:0007669"/>
    <property type="project" value="UniProtKB-SubCell"/>
</dbReference>
<feature type="transmembrane region" description="Helical" evidence="9">
    <location>
        <begin position="471"/>
        <end position="491"/>
    </location>
</feature>
<organism evidence="12">
    <name type="scientific">Ictalurid rhabdovirus</name>
    <dbReference type="NCBI Taxonomy" id="2137754"/>
    <lineage>
        <taxon>Viruses</taxon>
        <taxon>Riboviria</taxon>
        <taxon>Orthornavirae</taxon>
        <taxon>Negarnaviricota</taxon>
        <taxon>Haploviricotina</taxon>
        <taxon>Monjiviricetes</taxon>
        <taxon>Mononegavirales</taxon>
        <taxon>Rhabdoviridae</taxon>
        <taxon>Alpharhabdovirinae</taxon>
        <taxon>Sprivivirus</taxon>
    </lineage>
</organism>
<dbReference type="SUPFAM" id="SSF161008">
    <property type="entry name" value="Viral glycoprotein ectodomain-like"/>
    <property type="match status" value="1"/>
</dbReference>
<dbReference type="Pfam" id="PF24833">
    <property type="entry name" value="Rhabdo_glycop_CD"/>
    <property type="match status" value="1"/>
</dbReference>
<dbReference type="InterPro" id="IPR055447">
    <property type="entry name" value="Rhabdo_glycop_CD"/>
</dbReference>
<evidence type="ECO:0000259" key="10">
    <source>
        <dbReference type="Pfam" id="PF00974"/>
    </source>
</evidence>
<name>A0A2R4SU07_9RHAB</name>
<evidence type="ECO:0000256" key="9">
    <source>
        <dbReference type="SAM" id="Phobius"/>
    </source>
</evidence>
<reference evidence="12" key="1">
    <citation type="journal article" date="2018" name="J. Fish Dis.">
        <title>Detection and characterization of a rhabdovirus causing mortality in black bullhead catfish, Ameiurus melas.</title>
        <authorList>
            <person name="Bedendo G."/>
            <person name="Panzarin V."/>
            <person name="Fortin A."/>
            <person name="Zamperin G."/>
            <person name="Pretto T."/>
            <person name="Buratin A."/>
            <person name="Quartesan R."/>
            <person name="Sabbion M."/>
            <person name="Salogni C."/>
            <person name="Pascoli F."/>
            <person name="Toffan A."/>
        </authorList>
    </citation>
    <scope>NUCLEOTIDE SEQUENCE</scope>
    <source>
        <strain evidence="12">IcRV/I.melas/I/20983/2004</strain>
    </source>
</reference>
<dbReference type="GO" id="GO:0019031">
    <property type="term" value="C:viral envelope"/>
    <property type="evidence" value="ECO:0007669"/>
    <property type="project" value="UniProtKB-KW"/>
</dbReference>
<proteinExistence type="predicted"/>
<keyword evidence="4" id="KW-0946">Virion</keyword>
<evidence type="ECO:0000256" key="2">
    <source>
        <dbReference type="ARBA" id="ARBA00022692"/>
    </source>
</evidence>
<dbReference type="EMBL" id="MF960876">
    <property type="protein sequence ID" value="AVZ61184.1"/>
    <property type="molecule type" value="Viral_cRNA"/>
</dbReference>
<evidence type="ECO:0000313" key="12">
    <source>
        <dbReference type="EMBL" id="AVZ61184.1"/>
    </source>
</evidence>
<comment type="subcellular location">
    <subcellularLocation>
        <location evidence="1">Virion membrane</location>
        <topology evidence="1">Single-pass type I membrane protein</topology>
    </subcellularLocation>
</comment>
<keyword evidence="6 9" id="KW-1133">Transmembrane helix</keyword>
<protein>
    <submittedName>
        <fullName evidence="12">Glycoprotein</fullName>
    </submittedName>
</protein>
<evidence type="ECO:0000259" key="11">
    <source>
        <dbReference type="Pfam" id="PF24833"/>
    </source>
</evidence>
<dbReference type="Pfam" id="PF00974">
    <property type="entry name" value="Rhabdo_glycop_FD"/>
    <property type="match status" value="1"/>
</dbReference>
<keyword evidence="8" id="KW-0325">Glycoprotein</keyword>
<keyword evidence="7 9" id="KW-0472">Membrane</keyword>
<sequence length="508" mass="57126">MSIYYALFVVSLAAGCWSIPVFVPQDQTIAWQPVVRPFNYQCPIHGNLPDTSGLKSTKLTFRSPSVFSPGTVSGWICHAAEWKTTCDYRWYGPQYITHSIHSIRPTIEECKRSIQQLESGTNEDLGFPPQSCGWASVTTVSNKNYKVVVHPVHLEPYQGKWVDHEFVGGECDAPVCEMRGNHSIWLTNHVLKEECNQHIKETTGIMYGNVLRGDNLYVNNFIIDEHHRVYKFKGACRMKFCGVDGIKFLRGDWVEKQGELARLHDDVPDCSEGTVISGHKPGVDLVDTVFNLENILEFTLCEGTKAKVNRQEALTSVDLSYLAPRVGGLGSIFRVRNGTLEKGSTIYMKIDVEGPIVPELEGFDPRTNQSRVFWDDWELDGTTYQGFNGIYKGQDQMIHIPLNMIESGLVDEELQRSFQADTIPHPHFSDDSISDDGIFFDNTGESGNPVDAVVEWVSGWGTSLKFFGTTLIALVLLFIVVRVVIAIIYCLKKPKKLSAESHEMRSFV</sequence>
<dbReference type="InterPro" id="IPR001903">
    <property type="entry name" value="Rhabdo_glycop_FD"/>
</dbReference>
<keyword evidence="5" id="KW-0261">Viral envelope protein</keyword>
<accession>A0A2R4SU07</accession>
<keyword evidence="3" id="KW-0732">Signal</keyword>
<evidence type="ECO:0000256" key="5">
    <source>
        <dbReference type="ARBA" id="ARBA00022879"/>
    </source>
</evidence>
<dbReference type="Gene3D" id="2.30.30.640">
    <property type="match status" value="1"/>
</dbReference>
<feature type="domain" description="Spike glycoprotein G central" evidence="11">
    <location>
        <begin position="269"/>
        <end position="395"/>
    </location>
</feature>
<evidence type="ECO:0000256" key="8">
    <source>
        <dbReference type="ARBA" id="ARBA00023180"/>
    </source>
</evidence>
<evidence type="ECO:0000256" key="7">
    <source>
        <dbReference type="ARBA" id="ARBA00023136"/>
    </source>
</evidence>
<evidence type="ECO:0000256" key="6">
    <source>
        <dbReference type="ARBA" id="ARBA00022989"/>
    </source>
</evidence>
<dbReference type="Gene3D" id="2.30.29.130">
    <property type="match status" value="1"/>
</dbReference>
<evidence type="ECO:0000256" key="1">
    <source>
        <dbReference type="ARBA" id="ARBA00004563"/>
    </source>
</evidence>